<comment type="caution">
    <text evidence="3">The sequence shown here is derived from an EMBL/GenBank/DDBJ whole genome shotgun (WGS) entry which is preliminary data.</text>
</comment>
<organism evidence="3 4">
    <name type="scientific">Camelimonas abortus</name>
    <dbReference type="NCBI Taxonomy" id="1017184"/>
    <lineage>
        <taxon>Bacteria</taxon>
        <taxon>Pseudomonadati</taxon>
        <taxon>Pseudomonadota</taxon>
        <taxon>Alphaproteobacteria</taxon>
        <taxon>Hyphomicrobiales</taxon>
        <taxon>Chelatococcaceae</taxon>
        <taxon>Camelimonas</taxon>
    </lineage>
</organism>
<dbReference type="InterPro" id="IPR008321">
    <property type="entry name" value="UCP032146"/>
</dbReference>
<reference evidence="4" key="1">
    <citation type="journal article" date="2019" name="Int. J. Syst. Evol. Microbiol.">
        <title>The Global Catalogue of Microorganisms (GCM) 10K type strain sequencing project: providing services to taxonomists for standard genome sequencing and annotation.</title>
        <authorList>
            <consortium name="The Broad Institute Genomics Platform"/>
            <consortium name="The Broad Institute Genome Sequencing Center for Infectious Disease"/>
            <person name="Wu L."/>
            <person name="Ma J."/>
        </authorList>
    </citation>
    <scope>NUCLEOTIDE SEQUENCE [LARGE SCALE GENOMIC DNA]</scope>
    <source>
        <strain evidence="4">CCM 7941</strain>
    </source>
</reference>
<accession>A0ABV7LFG2</accession>
<name>A0ABV7LFG2_9HYPH</name>
<proteinExistence type="inferred from homology"/>
<dbReference type="NCBIfam" id="NF002769">
    <property type="entry name" value="PRK02853.1"/>
    <property type="match status" value="1"/>
</dbReference>
<evidence type="ECO:0000313" key="3">
    <source>
        <dbReference type="EMBL" id="MFC3265908.1"/>
    </source>
</evidence>
<dbReference type="Pfam" id="PF06793">
    <property type="entry name" value="UPF0262"/>
    <property type="match status" value="1"/>
</dbReference>
<feature type="region of interest" description="Disordered" evidence="2">
    <location>
        <begin position="1"/>
        <end position="20"/>
    </location>
</feature>
<evidence type="ECO:0000256" key="1">
    <source>
        <dbReference type="HAMAP-Rule" id="MF_00678"/>
    </source>
</evidence>
<dbReference type="PIRSF" id="PIRSF032146">
    <property type="entry name" value="UCP032146"/>
    <property type="match status" value="1"/>
</dbReference>
<evidence type="ECO:0000313" key="4">
    <source>
        <dbReference type="Proteomes" id="UP001595536"/>
    </source>
</evidence>
<dbReference type="EMBL" id="JBHRUV010000025">
    <property type="protein sequence ID" value="MFC3265908.1"/>
    <property type="molecule type" value="Genomic_DNA"/>
</dbReference>
<dbReference type="HAMAP" id="MF_00678">
    <property type="entry name" value="UPF0262"/>
    <property type="match status" value="1"/>
</dbReference>
<comment type="similarity">
    <text evidence="1">Belongs to the UPF0262 family.</text>
</comment>
<protein>
    <recommendedName>
        <fullName evidence="1">UPF0262 protein ACFOEX_06010</fullName>
    </recommendedName>
</protein>
<sequence length="177" mass="19910">MNDEAPAKPSQQGDRSQRDRLRAVTLDPNSIGHGSPEQEHERHAAIWDILERNSFQVNGQDLGPYALELAMVEKRLALVVRQAPEDQPGPGEVVAAHYLSLTPFRRVIRDYELVCNSYFEAVRSASPQQIEAIDMGRRGLHDEAAGLLQERLAGKLTVDFDTARRLFTLIFALHWKG</sequence>
<evidence type="ECO:0000256" key="2">
    <source>
        <dbReference type="SAM" id="MobiDB-lite"/>
    </source>
</evidence>
<dbReference type="Proteomes" id="UP001595536">
    <property type="component" value="Unassembled WGS sequence"/>
</dbReference>
<dbReference type="RefSeq" id="WP_376829755.1">
    <property type="nucleotide sequence ID" value="NZ_JBHLWR010000006.1"/>
</dbReference>
<gene>
    <name evidence="3" type="ORF">ACFOEX_06010</name>
</gene>
<keyword evidence="4" id="KW-1185">Reference proteome</keyword>